<organism evidence="1 2">
    <name type="scientific">Frankia nepalensis</name>
    <dbReference type="NCBI Taxonomy" id="1836974"/>
    <lineage>
        <taxon>Bacteria</taxon>
        <taxon>Bacillati</taxon>
        <taxon>Actinomycetota</taxon>
        <taxon>Actinomycetes</taxon>
        <taxon>Frankiales</taxon>
        <taxon>Frankiaceae</taxon>
        <taxon>Frankia</taxon>
    </lineage>
</organism>
<dbReference type="Proteomes" id="UP000604475">
    <property type="component" value="Unassembled WGS sequence"/>
</dbReference>
<keyword evidence="1" id="KW-0067">ATP-binding</keyword>
<evidence type="ECO:0000313" key="1">
    <source>
        <dbReference type="EMBL" id="MBL7629290.1"/>
    </source>
</evidence>
<dbReference type="Pfam" id="PF13671">
    <property type="entry name" value="AAA_33"/>
    <property type="match status" value="1"/>
</dbReference>
<keyword evidence="2" id="KW-1185">Reference proteome</keyword>
<dbReference type="GO" id="GO:0005524">
    <property type="term" value="F:ATP binding"/>
    <property type="evidence" value="ECO:0007669"/>
    <property type="project" value="UniProtKB-KW"/>
</dbReference>
<proteinExistence type="predicted"/>
<dbReference type="Gene3D" id="3.40.50.300">
    <property type="entry name" value="P-loop containing nucleotide triphosphate hydrolases"/>
    <property type="match status" value="1"/>
</dbReference>
<dbReference type="InterPro" id="IPR027417">
    <property type="entry name" value="P-loop_NTPase"/>
</dbReference>
<dbReference type="EMBL" id="JAEACQ010000226">
    <property type="protein sequence ID" value="MBL7629290.1"/>
    <property type="molecule type" value="Genomic_DNA"/>
</dbReference>
<name>A0A937RHX3_9ACTN</name>
<dbReference type="AlphaFoldDB" id="A0A937RHX3"/>
<reference evidence="1" key="1">
    <citation type="submission" date="2020-12" db="EMBL/GenBank/DDBJ databases">
        <title>Genomic characterization of non-nitrogen-fixing Frankia strains.</title>
        <authorList>
            <person name="Carlos-Shanley C."/>
            <person name="Guerra T."/>
            <person name="Hahn D."/>
        </authorList>
    </citation>
    <scope>NUCLEOTIDE SEQUENCE</scope>
    <source>
        <strain evidence="1">CN6</strain>
    </source>
</reference>
<keyword evidence="1" id="KW-0547">Nucleotide-binding</keyword>
<dbReference type="SUPFAM" id="SSF52540">
    <property type="entry name" value="P-loop containing nucleoside triphosphate hydrolases"/>
    <property type="match status" value="1"/>
</dbReference>
<comment type="caution">
    <text evidence="1">The sequence shown here is derived from an EMBL/GenBank/DDBJ whole genome shotgun (WGS) entry which is preliminary data.</text>
</comment>
<sequence>MHGRSVATLPFVATLLWINGPNAVGKTQVAFSLARRLPGSFVSDPEHLGFAMRRMLPKARRVDFREIPLWRHGAGAMLARALAGDEDPVIVPMTVVDVGQLAELTAPARDAGHRVQHVTLLASPATMRRRIQRRGETSRGFSARQVDHSLAVLRGEGFARHLDTDDLTIAQVADDIAHGAGFTPRPETDGLLARRARQLTVQLRHIRVNP</sequence>
<evidence type="ECO:0000313" key="2">
    <source>
        <dbReference type="Proteomes" id="UP000604475"/>
    </source>
</evidence>
<accession>A0A937RHX3</accession>
<protein>
    <submittedName>
        <fullName evidence="1">ATP-binding protein</fullName>
    </submittedName>
</protein>
<gene>
    <name evidence="1" type="ORF">I7412_19400</name>
</gene>